<protein>
    <submittedName>
        <fullName evidence="1">Uncharacterized protein</fullName>
    </submittedName>
</protein>
<name>A0A563VQH2_9CYAN</name>
<dbReference type="RefSeq" id="WP_186375833.1">
    <property type="nucleotide sequence ID" value="NZ_LR213782.1"/>
</dbReference>
<dbReference type="EMBL" id="CAACVJ010000124">
    <property type="protein sequence ID" value="VEP13629.1"/>
    <property type="molecule type" value="Genomic_DNA"/>
</dbReference>
<accession>A0A563VQH2</accession>
<organism evidence="1 2">
    <name type="scientific">Hyella patelloides LEGE 07179</name>
    <dbReference type="NCBI Taxonomy" id="945734"/>
    <lineage>
        <taxon>Bacteria</taxon>
        <taxon>Bacillati</taxon>
        <taxon>Cyanobacteriota</taxon>
        <taxon>Cyanophyceae</taxon>
        <taxon>Pleurocapsales</taxon>
        <taxon>Hyellaceae</taxon>
        <taxon>Hyella</taxon>
    </lineage>
</organism>
<keyword evidence="2" id="KW-1185">Reference proteome</keyword>
<proteinExistence type="predicted"/>
<dbReference type="Proteomes" id="UP000320055">
    <property type="component" value="Unassembled WGS sequence"/>
</dbReference>
<gene>
    <name evidence="1" type="ORF">H1P_210010</name>
</gene>
<evidence type="ECO:0000313" key="1">
    <source>
        <dbReference type="EMBL" id="VEP13629.1"/>
    </source>
</evidence>
<sequence length="98" mass="11322">MVISQAFIQEQGNELLRQEERRVVEELNRRRIPITFYTEKRIRRRQLSLDYESLVVGDLPCISGALKQLSIISPLGNTIKTIATKGFDIDDDPLIYES</sequence>
<reference evidence="1 2" key="1">
    <citation type="submission" date="2019-01" db="EMBL/GenBank/DDBJ databases">
        <authorList>
            <person name="Brito A."/>
        </authorList>
    </citation>
    <scope>NUCLEOTIDE SEQUENCE [LARGE SCALE GENOMIC DNA]</scope>
    <source>
        <strain evidence="1">1</strain>
    </source>
</reference>
<dbReference type="AlphaFoldDB" id="A0A563VQH2"/>
<evidence type="ECO:0000313" key="2">
    <source>
        <dbReference type="Proteomes" id="UP000320055"/>
    </source>
</evidence>